<evidence type="ECO:0000256" key="1">
    <source>
        <dbReference type="ARBA" id="ARBA00004496"/>
    </source>
</evidence>
<dbReference type="Pfam" id="PF17776">
    <property type="entry name" value="NLRC4_HD2"/>
    <property type="match status" value="1"/>
</dbReference>
<proteinExistence type="predicted"/>
<evidence type="ECO:0000256" key="6">
    <source>
        <dbReference type="ARBA" id="ARBA00022840"/>
    </source>
</evidence>
<dbReference type="Gene3D" id="3.40.50.300">
    <property type="entry name" value="P-loop containing nucleotide triphosphate hydrolases"/>
    <property type="match status" value="3"/>
</dbReference>
<sequence>MELIETDTDSELYMIDTNNEDEEKLVKTYNEIFTDLKKKTVRTVLTKGVAGIGKTFQTKLFMFDWAKGKSNKDVDIIVPLRFSKLSKRKEALSLDSLLKSFFHDVAGVEKKKVAFVLDGLENNELPLDFDNNTELTDIKKPASMDVILTNLIKGNLLSNAFVWIISQPSGVHKIPNEYIEQVTECRESLIRRKKVVSSLKRRFIQEYPDEGEDEINHLNQKITEHIMRNIPVDGMTVDTTSENTVEKSLIQLNAPSDIFKNGGENKIRTVLTVGEPDIGKSFHVQKFVAAWAKDETQDSFFTWNKDQVRPLLAKAEDNVEAIFPLDLSKLDLIKGKPISFMELLNYFFMEIKELAISNSARFKLVFVLDGLNACQHLLHFDNNETVTDVREQASVDVLITNLIKGHLLPTAQVWITSRPSAAEQLPDDYVDRKTEIREKPDFASQRKLKAQLKEHFTYVCEGIDQQKTSALLKDIYTDLYIIEGERGEVNAQHECRQVQGAKFKPEQEETPIRYCDIFKPSPVNTDIKTVLTIGMAGIGKTFASLKYILDWAEGTATENIFYTFPLPFRELNLRNKEEHSLEDLIHQFFPAMKTSEITDYDKYEILIVLDGLDECRLDLEFNECNHWTDVRKQASVSVLLSNLILGNLLPKAQIWITSRPAASNNIPAEKVDRMTEVRGFNDEQKEEYFQKKFSDKEQAEKILKHVKQSRSLYIMCHIPVFCWITSKVLENIVHQNQDEGLPKTLTDIYTHFLLLQCRQANVKYSDLEKSSESHSCWNTRNKETVLSLGKLGFEALEKGDLLFNEERLTDCGIDITKAAVFSGLFTQVKREEHGLYQQKMFCFVHLTIQEYLAALYVFHTFNTKGKNLFMGSTSGSSSLAASEFYKKAVDKALESKNGDWDLFLRFLLGLSVETNQVLLQELLKKTENYEKTYKETVEYIKKKIREDISDPEKNLNLFHCFSLLKN</sequence>
<dbReference type="PROSITE" id="PS50837">
    <property type="entry name" value="NACHT"/>
    <property type="match status" value="1"/>
</dbReference>
<accession>A0ABV0QKH0</accession>
<keyword evidence="2" id="KW-0963">Cytoplasm</keyword>
<comment type="caution">
    <text evidence="8">The sequence shown here is derived from an EMBL/GenBank/DDBJ whole genome shotgun (WGS) entry which is preliminary data.</text>
</comment>
<evidence type="ECO:0000256" key="3">
    <source>
        <dbReference type="ARBA" id="ARBA00022614"/>
    </source>
</evidence>
<dbReference type="InterPro" id="IPR041075">
    <property type="entry name" value="NOD1/2_WH"/>
</dbReference>
<keyword evidence="9" id="KW-1185">Reference proteome</keyword>
<evidence type="ECO:0000256" key="4">
    <source>
        <dbReference type="ARBA" id="ARBA00022737"/>
    </source>
</evidence>
<organism evidence="8 9">
    <name type="scientific">Xenoophorus captivus</name>
    <dbReference type="NCBI Taxonomy" id="1517983"/>
    <lineage>
        <taxon>Eukaryota</taxon>
        <taxon>Metazoa</taxon>
        <taxon>Chordata</taxon>
        <taxon>Craniata</taxon>
        <taxon>Vertebrata</taxon>
        <taxon>Euteleostomi</taxon>
        <taxon>Actinopterygii</taxon>
        <taxon>Neopterygii</taxon>
        <taxon>Teleostei</taxon>
        <taxon>Neoteleostei</taxon>
        <taxon>Acanthomorphata</taxon>
        <taxon>Ovalentaria</taxon>
        <taxon>Atherinomorphae</taxon>
        <taxon>Cyprinodontiformes</taxon>
        <taxon>Goodeidae</taxon>
        <taxon>Xenoophorus</taxon>
    </lineage>
</organism>
<name>A0ABV0QKH0_9TELE</name>
<dbReference type="InterPro" id="IPR029495">
    <property type="entry name" value="NACHT-assoc"/>
</dbReference>
<evidence type="ECO:0000256" key="2">
    <source>
        <dbReference type="ARBA" id="ARBA00022490"/>
    </source>
</evidence>
<dbReference type="InterPro" id="IPR027417">
    <property type="entry name" value="P-loop_NTPase"/>
</dbReference>
<dbReference type="Proteomes" id="UP001434883">
    <property type="component" value="Unassembled WGS sequence"/>
</dbReference>
<keyword evidence="4" id="KW-0677">Repeat</keyword>
<dbReference type="EMBL" id="JAHRIN010016827">
    <property type="protein sequence ID" value="MEQ2196310.1"/>
    <property type="molecule type" value="Genomic_DNA"/>
</dbReference>
<keyword evidence="5" id="KW-0547">Nucleotide-binding</keyword>
<dbReference type="Pfam" id="PF14484">
    <property type="entry name" value="FISNA"/>
    <property type="match status" value="1"/>
</dbReference>
<evidence type="ECO:0000259" key="7">
    <source>
        <dbReference type="PROSITE" id="PS50837"/>
    </source>
</evidence>
<dbReference type="Pfam" id="PF05729">
    <property type="entry name" value="NACHT"/>
    <property type="match status" value="3"/>
</dbReference>
<evidence type="ECO:0000313" key="9">
    <source>
        <dbReference type="Proteomes" id="UP001434883"/>
    </source>
</evidence>
<dbReference type="InterPro" id="IPR041267">
    <property type="entry name" value="NLRP_HD2"/>
</dbReference>
<dbReference type="SMART" id="SM01288">
    <property type="entry name" value="FISNA"/>
    <property type="match status" value="1"/>
</dbReference>
<feature type="domain" description="NACHT" evidence="7">
    <location>
        <begin position="528"/>
        <end position="662"/>
    </location>
</feature>
<dbReference type="InterPro" id="IPR007111">
    <property type="entry name" value="NACHT_NTPase"/>
</dbReference>
<dbReference type="PANTHER" id="PTHR24106">
    <property type="entry name" value="NACHT, LRR AND CARD DOMAINS-CONTAINING"/>
    <property type="match status" value="1"/>
</dbReference>
<keyword evidence="3" id="KW-0433">Leucine-rich repeat</keyword>
<dbReference type="Pfam" id="PF17779">
    <property type="entry name" value="WHD_NOD2"/>
    <property type="match status" value="1"/>
</dbReference>
<comment type="subcellular location">
    <subcellularLocation>
        <location evidence="1">Cytoplasm</location>
    </subcellularLocation>
</comment>
<gene>
    <name evidence="8" type="ORF">XENOCAPTIV_009415</name>
</gene>
<reference evidence="8 9" key="1">
    <citation type="submission" date="2021-06" db="EMBL/GenBank/DDBJ databases">
        <authorList>
            <person name="Palmer J.M."/>
        </authorList>
    </citation>
    <scope>NUCLEOTIDE SEQUENCE [LARGE SCALE GENOMIC DNA]</scope>
    <source>
        <strain evidence="8 9">XC_2019</strain>
        <tissue evidence="8">Muscle</tissue>
    </source>
</reference>
<dbReference type="InterPro" id="IPR051261">
    <property type="entry name" value="NLR"/>
</dbReference>
<protein>
    <recommendedName>
        <fullName evidence="7">NACHT domain-containing protein</fullName>
    </recommendedName>
</protein>
<evidence type="ECO:0000313" key="8">
    <source>
        <dbReference type="EMBL" id="MEQ2196310.1"/>
    </source>
</evidence>
<keyword evidence="6" id="KW-0067">ATP-binding</keyword>
<evidence type="ECO:0000256" key="5">
    <source>
        <dbReference type="ARBA" id="ARBA00022741"/>
    </source>
</evidence>